<accession>E6QGH6</accession>
<protein>
    <recommendedName>
        <fullName evidence="2">Tetratricopeptide repeat protein</fullName>
    </recommendedName>
</protein>
<dbReference type="AlphaFoldDB" id="E6QGH6"/>
<dbReference type="EMBL" id="CABP01000170">
    <property type="protein sequence ID" value="CBI06336.1"/>
    <property type="molecule type" value="Genomic_DNA"/>
</dbReference>
<evidence type="ECO:0000313" key="1">
    <source>
        <dbReference type="EMBL" id="CBI06336.1"/>
    </source>
</evidence>
<evidence type="ECO:0008006" key="2">
    <source>
        <dbReference type="Google" id="ProtNLM"/>
    </source>
</evidence>
<organism evidence="1">
    <name type="scientific">mine drainage metagenome</name>
    <dbReference type="NCBI Taxonomy" id="410659"/>
    <lineage>
        <taxon>unclassified sequences</taxon>
        <taxon>metagenomes</taxon>
        <taxon>ecological metagenomes</taxon>
    </lineage>
</organism>
<comment type="caution">
    <text evidence="1">The sequence shown here is derived from an EMBL/GenBank/DDBJ whole genome shotgun (WGS) entry which is preliminary data.</text>
</comment>
<proteinExistence type="predicted"/>
<name>E6QGH6_9ZZZZ</name>
<gene>
    <name evidence="1" type="ORF">CARN5_0135</name>
</gene>
<dbReference type="InterPro" id="IPR011990">
    <property type="entry name" value="TPR-like_helical_dom_sf"/>
</dbReference>
<dbReference type="Gene3D" id="1.25.40.10">
    <property type="entry name" value="Tetratricopeptide repeat domain"/>
    <property type="match status" value="1"/>
</dbReference>
<reference evidence="1" key="1">
    <citation type="submission" date="2009-10" db="EMBL/GenBank/DDBJ databases">
        <title>Diversity of trophic interactions inside an arsenic-rich microbial ecosystem.</title>
        <authorList>
            <person name="Bertin P.N."/>
            <person name="Heinrich-Salmeron A."/>
            <person name="Pelletier E."/>
            <person name="Goulhen-Chollet F."/>
            <person name="Arsene-Ploetze F."/>
            <person name="Gallien S."/>
            <person name="Calteau A."/>
            <person name="Vallenet D."/>
            <person name="Casiot C."/>
            <person name="Chane-Woon-Ming B."/>
            <person name="Giloteaux L."/>
            <person name="Barakat M."/>
            <person name="Bonnefoy V."/>
            <person name="Bruneel O."/>
            <person name="Chandler M."/>
            <person name="Cleiss J."/>
            <person name="Duran R."/>
            <person name="Elbaz-Poulichet F."/>
            <person name="Fonknechten N."/>
            <person name="Lauga B."/>
            <person name="Mornico D."/>
            <person name="Ortet P."/>
            <person name="Schaeffer C."/>
            <person name="Siguier P."/>
            <person name="Alexander Thil Smith A."/>
            <person name="Van Dorsselaer A."/>
            <person name="Weissenbach J."/>
            <person name="Medigue C."/>
            <person name="Le Paslier D."/>
        </authorList>
    </citation>
    <scope>NUCLEOTIDE SEQUENCE</scope>
</reference>
<sequence>MPSHPNIALLHDAHHPFPEPLIPHGTPGEVETSELQAAITAWERSGWPESFGVLESYLEQHPQSAWNLALQANLGILFAAHARFDKALELLERTFASGKSVEELRLRNLMDRVLGELLHLHAKLGNIEALEQWLRAADKRHLRGAATERRTEARMALWSLCNQTGVAHRCGAAAVKGVLLAKDAMPAIPTLKLLESARSGPDGLSLADLENLADEAGLSLHAMRREDTVLIRLSQTTTICSSVRFAEIRWTFAGVMTWPEMRIREMKALKWESGVETERGLEINLRSSCIPGAGQRHNM</sequence>